<dbReference type="PANTHER" id="PTHR47585">
    <property type="match status" value="1"/>
</dbReference>
<name>U3ACH4_9RHOB</name>
<organism evidence="2 3">
    <name type="scientific">Limimaricola cinnabarinus LL-001</name>
    <dbReference type="NCBI Taxonomy" id="1337093"/>
    <lineage>
        <taxon>Bacteria</taxon>
        <taxon>Pseudomonadati</taxon>
        <taxon>Pseudomonadota</taxon>
        <taxon>Alphaproteobacteria</taxon>
        <taxon>Rhodobacterales</taxon>
        <taxon>Paracoccaceae</taxon>
        <taxon>Limimaricola</taxon>
    </lineage>
</organism>
<proteinExistence type="predicted"/>
<accession>U3ACH4</accession>
<dbReference type="OrthoDB" id="21390at2"/>
<dbReference type="Proteomes" id="UP000016566">
    <property type="component" value="Unassembled WGS sequence"/>
</dbReference>
<dbReference type="Pfam" id="PF23544">
    <property type="entry name" value="AtuA_ferredoxin"/>
    <property type="match status" value="1"/>
</dbReference>
<dbReference type="EMBL" id="BATB01000013">
    <property type="protein sequence ID" value="GAD55349.1"/>
    <property type="molecule type" value="Genomic_DNA"/>
</dbReference>
<dbReference type="STRING" id="1337093.MBELCI_1401"/>
<evidence type="ECO:0000259" key="1">
    <source>
        <dbReference type="Pfam" id="PF23544"/>
    </source>
</evidence>
<evidence type="ECO:0000313" key="3">
    <source>
        <dbReference type="Proteomes" id="UP000016566"/>
    </source>
</evidence>
<dbReference type="InterPro" id="IPR056362">
    <property type="entry name" value="AtuA-like_ferredoxin_dom"/>
</dbReference>
<feature type="domain" description="AtuA-like ferredoxin-fold" evidence="1">
    <location>
        <begin position="8"/>
        <end position="104"/>
    </location>
</feature>
<dbReference type="eggNOG" id="ENOG5032S8H">
    <property type="taxonomic scope" value="Bacteria"/>
</dbReference>
<gene>
    <name evidence="2" type="ORF">MBELCI_1401</name>
</gene>
<comment type="caution">
    <text evidence="2">The sequence shown here is derived from an EMBL/GenBank/DDBJ whole genome shotgun (WGS) entry which is preliminary data.</text>
</comment>
<sequence length="122" mass="13105">MSGIPRILHDIAHGRSGDKGDRLNVSVIAYQAADYPILVAQLTEERIASLFAARHPTAVRRYELPRLGALNFVIDGVLDGGVNQSLNLDGHGKSLSSRVLGLTIDFPAGRAGISDLKEEETT</sequence>
<dbReference type="PANTHER" id="PTHR47585:SF2">
    <property type="entry name" value="DUF1446 DOMAIN PROTEIN (AFU_ORTHOLOGUE AFUA_6G11420)"/>
    <property type="match status" value="1"/>
</dbReference>
<dbReference type="RefSeq" id="WP_021693453.1">
    <property type="nucleotide sequence ID" value="NZ_BATB01000013.1"/>
</dbReference>
<keyword evidence="3" id="KW-1185">Reference proteome</keyword>
<evidence type="ECO:0000313" key="2">
    <source>
        <dbReference type="EMBL" id="GAD55349.1"/>
    </source>
</evidence>
<dbReference type="AlphaFoldDB" id="U3ACH4"/>
<protein>
    <submittedName>
        <fullName evidence="2">Small uncharacterized protein Bpro_4170</fullName>
    </submittedName>
</protein>
<reference evidence="2" key="1">
    <citation type="journal article" date="2013" name="Genome Announc.">
        <title>Draft Genome Sequence of Loktanella cinnabarina LL-001T, Isolated from Deep-Sea Floor Sediment.</title>
        <authorList>
            <person name="Nishi S."/>
            <person name="Tsubouchi T."/>
            <person name="Takaki Y."/>
            <person name="Koyanagi R."/>
            <person name="Satoh N."/>
            <person name="Maruyama T."/>
            <person name="Hatada Y."/>
        </authorList>
    </citation>
    <scope>NUCLEOTIDE SEQUENCE [LARGE SCALE GENOMIC DNA]</scope>
    <source>
        <strain evidence="2">LL-001</strain>
    </source>
</reference>